<keyword evidence="3" id="KW-0813">Transport</keyword>
<keyword evidence="4" id="KW-1003">Cell membrane</keyword>
<feature type="transmembrane region" description="Helical" evidence="8">
    <location>
        <begin position="75"/>
        <end position="96"/>
    </location>
</feature>
<dbReference type="SUPFAM" id="SSF103481">
    <property type="entry name" value="Multidrug resistance efflux transporter EmrE"/>
    <property type="match status" value="2"/>
</dbReference>
<evidence type="ECO:0000256" key="5">
    <source>
        <dbReference type="ARBA" id="ARBA00022692"/>
    </source>
</evidence>
<dbReference type="Pfam" id="PF00892">
    <property type="entry name" value="EamA"/>
    <property type="match status" value="1"/>
</dbReference>
<comment type="similarity">
    <text evidence="2">Belongs to the EamA transporter family.</text>
</comment>
<feature type="transmembrane region" description="Helical" evidence="8">
    <location>
        <begin position="182"/>
        <end position="202"/>
    </location>
</feature>
<feature type="transmembrane region" description="Helical" evidence="8">
    <location>
        <begin position="154"/>
        <end position="170"/>
    </location>
</feature>
<feature type="transmembrane region" description="Helical" evidence="8">
    <location>
        <begin position="271"/>
        <end position="289"/>
    </location>
</feature>
<evidence type="ECO:0000256" key="2">
    <source>
        <dbReference type="ARBA" id="ARBA00007362"/>
    </source>
</evidence>
<dbReference type="InterPro" id="IPR000620">
    <property type="entry name" value="EamA_dom"/>
</dbReference>
<feature type="transmembrane region" description="Helical" evidence="8">
    <location>
        <begin position="44"/>
        <end position="63"/>
    </location>
</feature>
<organism evidence="10 11">
    <name type="scientific">Amnibacterium soli</name>
    <dbReference type="NCBI Taxonomy" id="1282736"/>
    <lineage>
        <taxon>Bacteria</taxon>
        <taxon>Bacillati</taxon>
        <taxon>Actinomycetota</taxon>
        <taxon>Actinomycetes</taxon>
        <taxon>Micrococcales</taxon>
        <taxon>Microbacteriaceae</taxon>
        <taxon>Amnibacterium</taxon>
    </lineage>
</organism>
<evidence type="ECO:0000256" key="7">
    <source>
        <dbReference type="ARBA" id="ARBA00023136"/>
    </source>
</evidence>
<accession>A0ABP8Z9C4</accession>
<keyword evidence="7 8" id="KW-0472">Membrane</keyword>
<comment type="caution">
    <text evidence="10">The sequence shown here is derived from an EMBL/GenBank/DDBJ whole genome shotgun (WGS) entry which is preliminary data.</text>
</comment>
<sequence>MTSEDQGSTRAGLLFGIGAYGLWGAMPVYFLLMKPAGAFEIVGMRIVFSLVFCLLLLGVTRGFGRFRGVLRDRSAVASFALAGALIWVNWTVYVIASTSGRVVDAALGYFINPIVTILLGVVVLRERLRPVQWVAIGVSALAVVVLAVETGSLPWISLALAASFGFYGLVKKRLGRVDAVSGLTLETAWLVPVAIVQLIVVGTTSGLAWGTAGWFPTLMLTSAGIGTAVPLLLFAASTRRLPLSIVGFLQYVAPILQLAIGVAVLHEPMSSARWTGFALVWAALAILVGESVVRSRPRRAAAVPADSAA</sequence>
<feature type="transmembrane region" description="Helical" evidence="8">
    <location>
        <begin position="102"/>
        <end position="124"/>
    </location>
</feature>
<feature type="transmembrane region" description="Helical" evidence="8">
    <location>
        <begin position="131"/>
        <end position="148"/>
    </location>
</feature>
<keyword evidence="5 8" id="KW-0812">Transmembrane</keyword>
<dbReference type="PANTHER" id="PTHR22911:SF137">
    <property type="entry name" value="SOLUTE CARRIER FAMILY 35 MEMBER G2-RELATED"/>
    <property type="match status" value="1"/>
</dbReference>
<name>A0ABP8Z9C4_9MICO</name>
<keyword evidence="11" id="KW-1185">Reference proteome</keyword>
<dbReference type="Proteomes" id="UP001500121">
    <property type="component" value="Unassembled WGS sequence"/>
</dbReference>
<dbReference type="NCBIfam" id="TIGR00688">
    <property type="entry name" value="rarD"/>
    <property type="match status" value="1"/>
</dbReference>
<evidence type="ECO:0000256" key="1">
    <source>
        <dbReference type="ARBA" id="ARBA00004651"/>
    </source>
</evidence>
<evidence type="ECO:0000256" key="8">
    <source>
        <dbReference type="SAM" id="Phobius"/>
    </source>
</evidence>
<evidence type="ECO:0000259" key="9">
    <source>
        <dbReference type="Pfam" id="PF00892"/>
    </source>
</evidence>
<gene>
    <name evidence="10" type="primary">rarD</name>
    <name evidence="10" type="ORF">GCM10025783_23100</name>
</gene>
<proteinExistence type="inferred from homology"/>
<dbReference type="RefSeq" id="WP_345481347.1">
    <property type="nucleotide sequence ID" value="NZ_BAABLP010000004.1"/>
</dbReference>
<evidence type="ECO:0000256" key="6">
    <source>
        <dbReference type="ARBA" id="ARBA00022989"/>
    </source>
</evidence>
<comment type="subcellular location">
    <subcellularLocation>
        <location evidence="1">Cell membrane</location>
        <topology evidence="1">Multi-pass membrane protein</topology>
    </subcellularLocation>
</comment>
<dbReference type="InterPro" id="IPR037185">
    <property type="entry name" value="EmrE-like"/>
</dbReference>
<feature type="transmembrane region" description="Helical" evidence="8">
    <location>
        <begin position="214"/>
        <end position="236"/>
    </location>
</feature>
<feature type="transmembrane region" description="Helical" evidence="8">
    <location>
        <begin position="12"/>
        <end position="32"/>
    </location>
</feature>
<protein>
    <submittedName>
        <fullName evidence="10">EamA family transporter RarD</fullName>
    </submittedName>
</protein>
<evidence type="ECO:0000256" key="3">
    <source>
        <dbReference type="ARBA" id="ARBA00022448"/>
    </source>
</evidence>
<evidence type="ECO:0000313" key="10">
    <source>
        <dbReference type="EMBL" id="GAA4750001.1"/>
    </source>
</evidence>
<keyword evidence="6 8" id="KW-1133">Transmembrane helix</keyword>
<feature type="transmembrane region" description="Helical" evidence="8">
    <location>
        <begin position="243"/>
        <end position="265"/>
    </location>
</feature>
<dbReference type="PANTHER" id="PTHR22911">
    <property type="entry name" value="ACYL-MALONYL CONDENSING ENZYME-RELATED"/>
    <property type="match status" value="1"/>
</dbReference>
<feature type="domain" description="EamA" evidence="9">
    <location>
        <begin position="11"/>
        <end position="146"/>
    </location>
</feature>
<reference evidence="11" key="1">
    <citation type="journal article" date="2019" name="Int. J. Syst. Evol. Microbiol.">
        <title>The Global Catalogue of Microorganisms (GCM) 10K type strain sequencing project: providing services to taxonomists for standard genome sequencing and annotation.</title>
        <authorList>
            <consortium name="The Broad Institute Genomics Platform"/>
            <consortium name="The Broad Institute Genome Sequencing Center for Infectious Disease"/>
            <person name="Wu L."/>
            <person name="Ma J."/>
        </authorList>
    </citation>
    <scope>NUCLEOTIDE SEQUENCE [LARGE SCALE GENOMIC DNA]</scope>
    <source>
        <strain evidence="11">JCM 19015</strain>
    </source>
</reference>
<evidence type="ECO:0000313" key="11">
    <source>
        <dbReference type="Proteomes" id="UP001500121"/>
    </source>
</evidence>
<evidence type="ECO:0000256" key="4">
    <source>
        <dbReference type="ARBA" id="ARBA00022475"/>
    </source>
</evidence>
<dbReference type="InterPro" id="IPR004626">
    <property type="entry name" value="RarD"/>
</dbReference>
<dbReference type="EMBL" id="BAABLP010000004">
    <property type="protein sequence ID" value="GAA4750001.1"/>
    <property type="molecule type" value="Genomic_DNA"/>
</dbReference>